<dbReference type="InterPro" id="IPR002913">
    <property type="entry name" value="START_lipid-bd_dom"/>
</dbReference>
<dbReference type="Gene3D" id="3.30.530.20">
    <property type="match status" value="2"/>
</dbReference>
<dbReference type="GeneID" id="136814269"/>
<dbReference type="OrthoDB" id="3176171at2759"/>
<dbReference type="EnsemblMetazoa" id="CLYHEMT008209.1">
    <property type="protein sequence ID" value="CLYHEMP008209.1"/>
    <property type="gene ID" value="CLYHEMG008209"/>
</dbReference>
<sequence length="946" mass="107446">MISAWQILLSAIFILLIWMFNKAKEIYTQLNKKNNKIPDVKVLEKIIPLSNNIGWQVKGVCNGVPIWKYKATFTFAPRNLYGCRALLLGKPETILEQLLNIRTFNTIFSHFPSLKKENDSWKKANSDILSLSNVNTSLSLTSILTSHHKSFTLERCWFQNEKNGWLYMCPTSTLLSAQYGYWIFFSIQELSFDNTCLLHILSTYPKTTSFSYISDHLSSCLVLCRERMDSLCLLKINENIKDPSEIRKTVSPNVPEEKATEKADHPEPPLSEKKKVKKDLGKEAFGVIEEPAIISTTVQNVEAINTEVSDKDSPIKREEDQSTKKSLEAALKPQKNLSKFGYDPKLDEYCKQLMKAYETMLEIYEADESTPNWDSLGTKDAVRILKRDGDEVSASGTYKGTAVVKVPLDYLLHYCHTLEYRNEFDTLFETGYDLVTFDDGVSKINNLLYQNVWPTTGRDFCSITALRHLKDNIYASVVTATTHEECPERNNKVRGEVIIAGYVFKVLSEDPPEVEITYVTRADLKGSIPGRITKRVNAEQPLLAGRIRKHCERRYEIRDPPLDGRITILEKVKAVPSIFEEPPQPLEPPPEEKEEMTNIEAETDDENLNEGAQSDDVLSTSTPVVERKPTIESVSSSIQTGDTIDGETSNYIMDNGFDLQENFYSKSPDGGGQVELPRPRRMTSEDSLLDGSESIGDLSQFTEDQTNVSISEQPLDLPRDSFGKIDYVTLGNQAAALLEEEFIKAKSISSTNHGDMNTSADNWVYQTTSKEVEILRKVHSSSKFHSFLARGFINALPVTVWEAIKNPTTRFVYDNMLKKTTVVKEISDRHRILHMRHETTACFVKQARDFCILTCERVEQQRYSLVATSVEIPECPPVRDCVRGKILSSGWIVEPMMHNGRYCSMVTYVTQVDFGGRLPTRIINFIAKRQPLSLAYLRDFLESSEF</sequence>
<feature type="compositionally biased region" description="Polar residues" evidence="1">
    <location>
        <begin position="610"/>
        <end position="623"/>
    </location>
</feature>
<feature type="region of interest" description="Disordered" evidence="1">
    <location>
        <begin position="247"/>
        <end position="274"/>
    </location>
</feature>
<accession>A0A7M5WKW0</accession>
<feature type="compositionally biased region" description="Basic and acidic residues" evidence="1">
    <location>
        <begin position="309"/>
        <end position="327"/>
    </location>
</feature>
<dbReference type="CDD" id="cd00177">
    <property type="entry name" value="START"/>
    <property type="match status" value="1"/>
</dbReference>
<evidence type="ECO:0000256" key="1">
    <source>
        <dbReference type="SAM" id="MobiDB-lite"/>
    </source>
</evidence>
<feature type="region of interest" description="Disordered" evidence="1">
    <location>
        <begin position="579"/>
        <end position="598"/>
    </location>
</feature>
<dbReference type="Proteomes" id="UP000594262">
    <property type="component" value="Unplaced"/>
</dbReference>
<keyword evidence="5" id="KW-1185">Reference proteome</keyword>
<dbReference type="SMART" id="SM00234">
    <property type="entry name" value="START"/>
    <property type="match status" value="2"/>
</dbReference>
<dbReference type="PANTHER" id="PTHR19308:SF8">
    <property type="entry name" value="STAR-RELATED LIPID TRANSFER PROTEIN 7, MITOCHONDRIAL"/>
    <property type="match status" value="1"/>
</dbReference>
<feature type="region of interest" description="Disordered" evidence="1">
    <location>
        <begin position="309"/>
        <end position="328"/>
    </location>
</feature>
<dbReference type="GO" id="GO:0008289">
    <property type="term" value="F:lipid binding"/>
    <property type="evidence" value="ECO:0007669"/>
    <property type="project" value="InterPro"/>
</dbReference>
<dbReference type="Pfam" id="PF01852">
    <property type="entry name" value="START"/>
    <property type="match status" value="2"/>
</dbReference>
<dbReference type="InterPro" id="IPR023393">
    <property type="entry name" value="START-like_dom_sf"/>
</dbReference>
<dbReference type="InterPro" id="IPR051213">
    <property type="entry name" value="START_lipid_transfer"/>
</dbReference>
<dbReference type="SUPFAM" id="SSF55961">
    <property type="entry name" value="Bet v1-like"/>
    <property type="match status" value="2"/>
</dbReference>
<protein>
    <recommendedName>
        <fullName evidence="3">START domain-containing protein</fullName>
    </recommendedName>
</protein>
<dbReference type="AlphaFoldDB" id="A0A7M5WKW0"/>
<proteinExistence type="predicted"/>
<feature type="domain" description="START" evidence="3">
    <location>
        <begin position="758"/>
        <end position="924"/>
    </location>
</feature>
<feature type="region of interest" description="Disordered" evidence="1">
    <location>
        <begin position="603"/>
        <end position="623"/>
    </location>
</feature>
<reference evidence="4" key="1">
    <citation type="submission" date="2021-01" db="UniProtKB">
        <authorList>
            <consortium name="EnsemblMetazoa"/>
        </authorList>
    </citation>
    <scope>IDENTIFICATION</scope>
</reference>
<dbReference type="GO" id="GO:0005737">
    <property type="term" value="C:cytoplasm"/>
    <property type="evidence" value="ECO:0007669"/>
    <property type="project" value="UniProtKB-ARBA"/>
</dbReference>
<feature type="chain" id="PRO_5029906836" description="START domain-containing protein" evidence="2">
    <location>
        <begin position="24"/>
        <end position="946"/>
    </location>
</feature>
<keyword evidence="2" id="KW-0732">Signal</keyword>
<evidence type="ECO:0000259" key="3">
    <source>
        <dbReference type="PROSITE" id="PS50848"/>
    </source>
</evidence>
<feature type="compositionally biased region" description="Basic and acidic residues" evidence="1">
    <location>
        <begin position="255"/>
        <end position="274"/>
    </location>
</feature>
<dbReference type="PROSITE" id="PS50848">
    <property type="entry name" value="START"/>
    <property type="match status" value="2"/>
</dbReference>
<name>A0A7M5WKW0_9CNID</name>
<organism evidence="4 5">
    <name type="scientific">Clytia hemisphaerica</name>
    <dbReference type="NCBI Taxonomy" id="252671"/>
    <lineage>
        <taxon>Eukaryota</taxon>
        <taxon>Metazoa</taxon>
        <taxon>Cnidaria</taxon>
        <taxon>Hydrozoa</taxon>
        <taxon>Hydroidolina</taxon>
        <taxon>Leptothecata</taxon>
        <taxon>Obeliida</taxon>
        <taxon>Clytiidae</taxon>
        <taxon>Clytia</taxon>
    </lineage>
</organism>
<evidence type="ECO:0000313" key="4">
    <source>
        <dbReference type="EnsemblMetazoa" id="CLYHEMP008209.1"/>
    </source>
</evidence>
<feature type="signal peptide" evidence="2">
    <location>
        <begin position="1"/>
        <end position="23"/>
    </location>
</feature>
<evidence type="ECO:0000313" key="5">
    <source>
        <dbReference type="Proteomes" id="UP000594262"/>
    </source>
</evidence>
<dbReference type="RefSeq" id="XP_066926891.1">
    <property type="nucleotide sequence ID" value="XM_067070790.1"/>
</dbReference>
<feature type="domain" description="START" evidence="3">
    <location>
        <begin position="366"/>
        <end position="531"/>
    </location>
</feature>
<dbReference type="PANTHER" id="PTHR19308">
    <property type="entry name" value="PHOSPHATIDYLCHOLINE TRANSFER PROTEIN"/>
    <property type="match status" value="1"/>
</dbReference>
<evidence type="ECO:0000256" key="2">
    <source>
        <dbReference type="SAM" id="SignalP"/>
    </source>
</evidence>